<accession>A0A1R3L2G9</accession>
<name>A0A1R3L2G9_9ROSI</name>
<proteinExistence type="predicted"/>
<reference evidence="2" key="1">
    <citation type="submission" date="2013-09" db="EMBL/GenBank/DDBJ databases">
        <title>Corchorus olitorius genome sequencing.</title>
        <authorList>
            <person name="Alam M."/>
            <person name="Haque M.S."/>
            <person name="Islam M.S."/>
            <person name="Emdad E.M."/>
            <person name="Islam M.M."/>
            <person name="Ahmed B."/>
            <person name="Halim A."/>
            <person name="Hossen Q.M.M."/>
            <person name="Hossain M.Z."/>
            <person name="Ahmed R."/>
            <person name="Khan M.M."/>
            <person name="Islam R."/>
            <person name="Rashid M.M."/>
            <person name="Khan S.A."/>
            <person name="Rahman M.S."/>
            <person name="Alam M."/>
            <person name="Yahiya A.S."/>
            <person name="Khan M.S."/>
            <person name="Azam M.S."/>
            <person name="Haque T."/>
            <person name="Lashkar M.Z.H."/>
            <person name="Akhand A.I."/>
            <person name="Morshed G."/>
            <person name="Roy S."/>
            <person name="Uddin K.S."/>
            <person name="Rabeya T."/>
            <person name="Hossain A.S."/>
            <person name="Chowdhury A."/>
            <person name="Snigdha A.R."/>
            <person name="Mortoza M.S."/>
            <person name="Matin S.A."/>
            <person name="Hoque S.M.E."/>
            <person name="Islam M.K."/>
            <person name="Roy D.K."/>
            <person name="Haider R."/>
            <person name="Moosa M.M."/>
            <person name="Elias S.M."/>
            <person name="Hasan A.M."/>
            <person name="Jahan S."/>
            <person name="Shafiuddin M."/>
            <person name="Mahmood N."/>
            <person name="Shommy N.S."/>
        </authorList>
    </citation>
    <scope>NUCLEOTIDE SEQUENCE [LARGE SCALE GENOMIC DNA]</scope>
    <source>
        <strain evidence="2">cv. O-4</strain>
    </source>
</reference>
<keyword evidence="2" id="KW-1185">Reference proteome</keyword>
<dbReference type="EMBL" id="AWUE01004159">
    <property type="protein sequence ID" value="OMP13478.1"/>
    <property type="molecule type" value="Genomic_DNA"/>
</dbReference>
<sequence length="45" mass="5317">MEGYRRCARWAVNKPVQAFRSATHMSQNLRISRIGTHPRQQHGWP</sequence>
<evidence type="ECO:0000313" key="1">
    <source>
        <dbReference type="EMBL" id="OMP13478.1"/>
    </source>
</evidence>
<organism evidence="1 2">
    <name type="scientific">Corchorus olitorius</name>
    <dbReference type="NCBI Taxonomy" id="93759"/>
    <lineage>
        <taxon>Eukaryota</taxon>
        <taxon>Viridiplantae</taxon>
        <taxon>Streptophyta</taxon>
        <taxon>Embryophyta</taxon>
        <taxon>Tracheophyta</taxon>
        <taxon>Spermatophyta</taxon>
        <taxon>Magnoliopsida</taxon>
        <taxon>eudicotyledons</taxon>
        <taxon>Gunneridae</taxon>
        <taxon>Pentapetalae</taxon>
        <taxon>rosids</taxon>
        <taxon>malvids</taxon>
        <taxon>Malvales</taxon>
        <taxon>Malvaceae</taxon>
        <taxon>Grewioideae</taxon>
        <taxon>Apeibeae</taxon>
        <taxon>Corchorus</taxon>
    </lineage>
</organism>
<comment type="caution">
    <text evidence="1">The sequence shown here is derived from an EMBL/GenBank/DDBJ whole genome shotgun (WGS) entry which is preliminary data.</text>
</comment>
<protein>
    <submittedName>
        <fullName evidence="1">Uncharacterized protein</fullName>
    </submittedName>
</protein>
<gene>
    <name evidence="1" type="ORF">COLO4_01598</name>
</gene>
<dbReference type="AlphaFoldDB" id="A0A1R3L2G9"/>
<dbReference type="Proteomes" id="UP000187203">
    <property type="component" value="Unassembled WGS sequence"/>
</dbReference>
<evidence type="ECO:0000313" key="2">
    <source>
        <dbReference type="Proteomes" id="UP000187203"/>
    </source>
</evidence>